<gene>
    <name evidence="1" type="ORF">AVEN_24517_1</name>
</gene>
<accession>A0A4Y2TGI4</accession>
<evidence type="ECO:0000313" key="2">
    <source>
        <dbReference type="Proteomes" id="UP000499080"/>
    </source>
</evidence>
<dbReference type="Proteomes" id="UP000499080">
    <property type="component" value="Unassembled WGS sequence"/>
</dbReference>
<sequence>MRIPMEVAPSVSSPPSTTSVNLTSLLCAAKATIREPASSDPVTRCLQLNELTKQLKRLSGTIPLIMCDADIYVQLDNGHFLSTKDSLMDVLRHAIDALASDIASFAQLINVIFQKLNTRILWKSLIMEVIILL</sequence>
<evidence type="ECO:0000313" key="1">
    <source>
        <dbReference type="EMBL" id="GBN99728.1"/>
    </source>
</evidence>
<dbReference type="EMBL" id="BGPR01028524">
    <property type="protein sequence ID" value="GBN99728.1"/>
    <property type="molecule type" value="Genomic_DNA"/>
</dbReference>
<dbReference type="AlphaFoldDB" id="A0A4Y2TGI4"/>
<organism evidence="1 2">
    <name type="scientific">Araneus ventricosus</name>
    <name type="common">Orbweaver spider</name>
    <name type="synonym">Epeira ventricosa</name>
    <dbReference type="NCBI Taxonomy" id="182803"/>
    <lineage>
        <taxon>Eukaryota</taxon>
        <taxon>Metazoa</taxon>
        <taxon>Ecdysozoa</taxon>
        <taxon>Arthropoda</taxon>
        <taxon>Chelicerata</taxon>
        <taxon>Arachnida</taxon>
        <taxon>Araneae</taxon>
        <taxon>Araneomorphae</taxon>
        <taxon>Entelegynae</taxon>
        <taxon>Araneoidea</taxon>
        <taxon>Araneidae</taxon>
        <taxon>Araneus</taxon>
    </lineage>
</organism>
<keyword evidence="2" id="KW-1185">Reference proteome</keyword>
<proteinExistence type="predicted"/>
<name>A0A4Y2TGI4_ARAVE</name>
<reference evidence="1 2" key="1">
    <citation type="journal article" date="2019" name="Sci. Rep.">
        <title>Orb-weaving spider Araneus ventricosus genome elucidates the spidroin gene catalogue.</title>
        <authorList>
            <person name="Kono N."/>
            <person name="Nakamura H."/>
            <person name="Ohtoshi R."/>
            <person name="Moran D.A.P."/>
            <person name="Shinohara A."/>
            <person name="Yoshida Y."/>
            <person name="Fujiwara M."/>
            <person name="Mori M."/>
            <person name="Tomita M."/>
            <person name="Arakawa K."/>
        </authorList>
    </citation>
    <scope>NUCLEOTIDE SEQUENCE [LARGE SCALE GENOMIC DNA]</scope>
</reference>
<protein>
    <submittedName>
        <fullName evidence="1">Uncharacterized protein</fullName>
    </submittedName>
</protein>
<comment type="caution">
    <text evidence="1">The sequence shown here is derived from an EMBL/GenBank/DDBJ whole genome shotgun (WGS) entry which is preliminary data.</text>
</comment>